<proteinExistence type="predicted"/>
<evidence type="ECO:0008006" key="3">
    <source>
        <dbReference type="Google" id="ProtNLM"/>
    </source>
</evidence>
<dbReference type="RefSeq" id="WP_079682168.1">
    <property type="nucleotide sequence ID" value="NZ_FUYQ01000002.1"/>
</dbReference>
<dbReference type="Pfam" id="PF14060">
    <property type="entry name" value="DUF4252"/>
    <property type="match status" value="1"/>
</dbReference>
<keyword evidence="2" id="KW-1185">Reference proteome</keyword>
<protein>
    <recommendedName>
        <fullName evidence="3">DUF4252 domain-containing protein</fullName>
    </recommendedName>
</protein>
<name>A0A1T5A4X5_9BACT</name>
<dbReference type="AlphaFoldDB" id="A0A1T5A4X5"/>
<evidence type="ECO:0000313" key="1">
    <source>
        <dbReference type="EMBL" id="SKB30051.1"/>
    </source>
</evidence>
<dbReference type="EMBL" id="FUYQ01000002">
    <property type="protein sequence ID" value="SKB30051.1"/>
    <property type="molecule type" value="Genomic_DNA"/>
</dbReference>
<reference evidence="2" key="1">
    <citation type="submission" date="2017-02" db="EMBL/GenBank/DDBJ databases">
        <authorList>
            <person name="Varghese N."/>
            <person name="Submissions S."/>
        </authorList>
    </citation>
    <scope>NUCLEOTIDE SEQUENCE [LARGE SCALE GENOMIC DNA]</scope>
    <source>
        <strain evidence="2">DSM 24967</strain>
    </source>
</reference>
<organism evidence="1 2">
    <name type="scientific">Parabacteroides chartae</name>
    <dbReference type="NCBI Taxonomy" id="1037355"/>
    <lineage>
        <taxon>Bacteria</taxon>
        <taxon>Pseudomonadati</taxon>
        <taxon>Bacteroidota</taxon>
        <taxon>Bacteroidia</taxon>
        <taxon>Bacteroidales</taxon>
        <taxon>Tannerellaceae</taxon>
        <taxon>Parabacteroides</taxon>
    </lineage>
</organism>
<dbReference type="Proteomes" id="UP000190852">
    <property type="component" value="Unassembled WGS sequence"/>
</dbReference>
<sequence>MKKIMAILALVIICQAGYSQKNVNDLFKEFSKMNNVTTISMGQITMKFASLFSDTMGVDGIEVYSLEDCTNDVKEKLSKAVSQLKDNKFETMVNANENGERTKVLVRIENEMIREMVIVTTGSDAALVRIKGKIKPSDIERMVNKHGKGES</sequence>
<accession>A0A1T5A4X5</accession>
<dbReference type="InterPro" id="IPR025348">
    <property type="entry name" value="DUF4252"/>
</dbReference>
<gene>
    <name evidence="1" type="ORF">SAMN05660349_00439</name>
</gene>
<evidence type="ECO:0000313" key="2">
    <source>
        <dbReference type="Proteomes" id="UP000190852"/>
    </source>
</evidence>